<gene>
    <name evidence="1" type="ORF">NZD89_00215</name>
</gene>
<dbReference type="RefSeq" id="WP_268005891.1">
    <property type="nucleotide sequence ID" value="NZ_BSUT01000001.1"/>
</dbReference>
<protein>
    <recommendedName>
        <fullName evidence="3">Transposase InsH N-terminal domain-containing protein</fullName>
    </recommendedName>
</protein>
<dbReference type="Proteomes" id="UP001164761">
    <property type="component" value="Chromosome"/>
</dbReference>
<evidence type="ECO:0000313" key="2">
    <source>
        <dbReference type="Proteomes" id="UP001164761"/>
    </source>
</evidence>
<sequence>MLPVVRSHEQYQSFVQQQLRIHYANGSLLFVSKDWSLVKKFWITDLSGTFNLLQENFSCRGPKSIDPADLLRSYLLMLQVGEPSVTEWVNQLRRCPLYAILSGFEYGKTPGVGTFYGFFRRLWSCDSANLSPKHRLNRKKIKGGKKGEKAPTKAYSKIAKLMTQLQKRSSNKVQPFDVLLRLFQRQFLTVSAKSSLLGNTCALLLLAMECHFRQLPKFVVGDFATVANSALYHAGAIVSTPNPTVTWGGTVIETNTFSVITSIHLLLPIAPMTYRSIPGCSELPAMMRHRGWLVPASLLNAFVITPGTRQF</sequence>
<dbReference type="EMBL" id="CP104067">
    <property type="protein sequence ID" value="WAH41992.1"/>
    <property type="molecule type" value="Genomic_DNA"/>
</dbReference>
<organism evidence="1 2">
    <name type="scientific">Alicyclobacillus fastidiosus</name>
    <dbReference type="NCBI Taxonomy" id="392011"/>
    <lineage>
        <taxon>Bacteria</taxon>
        <taxon>Bacillati</taxon>
        <taxon>Bacillota</taxon>
        <taxon>Bacilli</taxon>
        <taxon>Bacillales</taxon>
        <taxon>Alicyclobacillaceae</taxon>
        <taxon>Alicyclobacillus</taxon>
    </lineage>
</organism>
<proteinExistence type="predicted"/>
<name>A0ABY6ZHJ8_9BACL</name>
<evidence type="ECO:0000313" key="1">
    <source>
        <dbReference type="EMBL" id="WAH41992.1"/>
    </source>
</evidence>
<keyword evidence="2" id="KW-1185">Reference proteome</keyword>
<accession>A0ABY6ZHJ8</accession>
<reference evidence="1" key="1">
    <citation type="submission" date="2022-08" db="EMBL/GenBank/DDBJ databases">
        <title>Alicyclobacillus fastidiosus DSM 17978, complete genome.</title>
        <authorList>
            <person name="Wang Q."/>
            <person name="Cai R."/>
            <person name="Wang Z."/>
        </authorList>
    </citation>
    <scope>NUCLEOTIDE SEQUENCE</scope>
    <source>
        <strain evidence="1">DSM 17978</strain>
    </source>
</reference>
<evidence type="ECO:0008006" key="3">
    <source>
        <dbReference type="Google" id="ProtNLM"/>
    </source>
</evidence>